<dbReference type="InterPro" id="IPR011006">
    <property type="entry name" value="CheY-like_superfamily"/>
</dbReference>
<dbReference type="Gene3D" id="3.30.565.10">
    <property type="entry name" value="Histidine kinase-like ATPase, C-terminal domain"/>
    <property type="match status" value="1"/>
</dbReference>
<keyword evidence="16" id="KW-1185">Reference proteome</keyword>
<keyword evidence="4" id="KW-0808">Transferase</keyword>
<feature type="domain" description="Histidine kinase" evidence="12">
    <location>
        <begin position="190"/>
        <end position="411"/>
    </location>
</feature>
<dbReference type="SMART" id="SM00388">
    <property type="entry name" value="HisKA"/>
    <property type="match status" value="1"/>
</dbReference>
<dbReference type="PRINTS" id="PR00344">
    <property type="entry name" value="BCTRLSENSOR"/>
</dbReference>
<dbReference type="CDD" id="cd17546">
    <property type="entry name" value="REC_hyHK_CKI1_RcsC-like"/>
    <property type="match status" value="1"/>
</dbReference>
<feature type="domain" description="PAS" evidence="14">
    <location>
        <begin position="58"/>
        <end position="101"/>
    </location>
</feature>
<evidence type="ECO:0000256" key="6">
    <source>
        <dbReference type="ARBA" id="ARBA00022777"/>
    </source>
</evidence>
<dbReference type="InterPro" id="IPR000014">
    <property type="entry name" value="PAS"/>
</dbReference>
<evidence type="ECO:0000313" key="16">
    <source>
        <dbReference type="Proteomes" id="UP000037822"/>
    </source>
</evidence>
<evidence type="ECO:0000256" key="7">
    <source>
        <dbReference type="ARBA" id="ARBA00022840"/>
    </source>
</evidence>
<dbReference type="Gene3D" id="3.30.450.20">
    <property type="entry name" value="PAS domain"/>
    <property type="match status" value="1"/>
</dbReference>
<dbReference type="CDD" id="cd00082">
    <property type="entry name" value="HisKA"/>
    <property type="match status" value="1"/>
</dbReference>
<protein>
    <recommendedName>
        <fullName evidence="10">Sensory/regulatory protein RpfC</fullName>
        <ecNumber evidence="2">2.7.13.3</ecNumber>
    </recommendedName>
</protein>
<organism evidence="15 16">
    <name type="scientific">Bosea vaviloviae</name>
    <dbReference type="NCBI Taxonomy" id="1526658"/>
    <lineage>
        <taxon>Bacteria</taxon>
        <taxon>Pseudomonadati</taxon>
        <taxon>Pseudomonadota</taxon>
        <taxon>Alphaproteobacteria</taxon>
        <taxon>Hyphomicrobiales</taxon>
        <taxon>Boseaceae</taxon>
        <taxon>Bosea</taxon>
    </lineage>
</organism>
<sequence length="699" mass="74111">MDLLSSPWPALAVVALALFAGVAAVTLLRQRDRIVRQAAELAGDVEQLNDRLWALADSEEHYRSLIEAQGDLIVRRDGPRIVYANGAYAALLGLNEAEVVGAVAVPRLVACRPALALDGGARVFDECLATPDGERWISWVETVVPVALGKTVLQRVGRDITARIAGEQELVEARARAESANEAKSRFLATVSHEFRTPLNGILGMADLLGDTGLDPEQKTYVRALRTSGEALLGLVDDILDFAKVEAGKLELASEPFDLALLLETVSELMAPRAQAKGIELAAHLAPDLPTHLIGDRDRLRQILLNLVGNAIKFTDQGGVGIRIGRDGGMVEIVVADTGPGVPEDRRQAIFEEFEQADDSAARRHEGTGLGLTIVRRLAVLMGGSVGVESREGEGEAGKGALFRVRLPLPVAGDAVAPAPPDWRGKRVLIVSGAPFGAGFLQETIAATGGVAMLAADAATGLSLLRSNASYDAALIDQAIGREAATILAEAARAAGVADCLIMLSPLERRQFGSPRDAGFTGFLVKPVRARSLYERLSPRPAPVAPVTEMSGPGPSQPLRPRLTVLVAEDNEINALLVTRTLERFGCAAIWARDGREALAAVSACLDATGPSFDLVLLDIRMPELDGLAVARAVRAMERDRPGRARLPLVAVSANVAAGDRAAAFAAGMDDCLAKPLDRVALQRWLDRVVGPRTLTLSA</sequence>
<evidence type="ECO:0000259" key="12">
    <source>
        <dbReference type="PROSITE" id="PS50109"/>
    </source>
</evidence>
<dbReference type="Pfam" id="PF02518">
    <property type="entry name" value="HATPase_c"/>
    <property type="match status" value="1"/>
</dbReference>
<dbReference type="Pfam" id="PF00512">
    <property type="entry name" value="HisKA"/>
    <property type="match status" value="1"/>
</dbReference>
<evidence type="ECO:0000256" key="1">
    <source>
        <dbReference type="ARBA" id="ARBA00000085"/>
    </source>
</evidence>
<dbReference type="PANTHER" id="PTHR45339">
    <property type="entry name" value="HYBRID SIGNAL TRANSDUCTION HISTIDINE KINASE J"/>
    <property type="match status" value="1"/>
</dbReference>
<comment type="catalytic activity">
    <reaction evidence="1">
        <text>ATP + protein L-histidine = ADP + protein N-phospho-L-histidine.</text>
        <dbReference type="EC" id="2.7.13.3"/>
    </reaction>
</comment>
<name>A0A0N0MAM1_9HYPH</name>
<dbReference type="InterPro" id="IPR001789">
    <property type="entry name" value="Sig_transdc_resp-reg_receiver"/>
</dbReference>
<dbReference type="CDD" id="cd16922">
    <property type="entry name" value="HATPase_EvgS-ArcB-TorS-like"/>
    <property type="match status" value="1"/>
</dbReference>
<dbReference type="OrthoDB" id="9801651at2"/>
<evidence type="ECO:0000256" key="3">
    <source>
        <dbReference type="ARBA" id="ARBA00022553"/>
    </source>
</evidence>
<dbReference type="PATRIC" id="fig|1526658.3.peg.204"/>
<dbReference type="Pfam" id="PF00072">
    <property type="entry name" value="Response_reg"/>
    <property type="match status" value="1"/>
</dbReference>
<evidence type="ECO:0000256" key="10">
    <source>
        <dbReference type="ARBA" id="ARBA00068150"/>
    </source>
</evidence>
<evidence type="ECO:0000256" key="9">
    <source>
        <dbReference type="ARBA" id="ARBA00064003"/>
    </source>
</evidence>
<dbReference type="SUPFAM" id="SSF47384">
    <property type="entry name" value="Homodimeric domain of signal transducing histidine kinase"/>
    <property type="match status" value="1"/>
</dbReference>
<comment type="subunit">
    <text evidence="9">At low DSF concentrations, interacts with RpfF.</text>
</comment>
<evidence type="ECO:0000256" key="11">
    <source>
        <dbReference type="PROSITE-ProRule" id="PRU00169"/>
    </source>
</evidence>
<dbReference type="SMART" id="SM00387">
    <property type="entry name" value="HATPase_c"/>
    <property type="match status" value="1"/>
</dbReference>
<proteinExistence type="predicted"/>
<dbReference type="Pfam" id="PF13188">
    <property type="entry name" value="PAS_8"/>
    <property type="match status" value="1"/>
</dbReference>
<dbReference type="PROSITE" id="PS50109">
    <property type="entry name" value="HIS_KIN"/>
    <property type="match status" value="1"/>
</dbReference>
<evidence type="ECO:0000256" key="5">
    <source>
        <dbReference type="ARBA" id="ARBA00022741"/>
    </source>
</evidence>
<keyword evidence="6" id="KW-0418">Kinase</keyword>
<dbReference type="SUPFAM" id="SSF52172">
    <property type="entry name" value="CheY-like"/>
    <property type="match status" value="2"/>
</dbReference>
<dbReference type="SMART" id="SM00448">
    <property type="entry name" value="REC"/>
    <property type="match status" value="2"/>
</dbReference>
<dbReference type="PROSITE" id="PS50110">
    <property type="entry name" value="RESPONSE_REGULATORY"/>
    <property type="match status" value="1"/>
</dbReference>
<keyword evidence="5" id="KW-0547">Nucleotide-binding</keyword>
<dbReference type="RefSeq" id="WP_082365382.1">
    <property type="nucleotide sequence ID" value="NZ_LGSZ01000048.1"/>
</dbReference>
<dbReference type="InterPro" id="IPR005467">
    <property type="entry name" value="His_kinase_dom"/>
</dbReference>
<dbReference type="Gene3D" id="3.40.50.2300">
    <property type="match status" value="2"/>
</dbReference>
<dbReference type="SUPFAM" id="SSF55785">
    <property type="entry name" value="PYP-like sensor domain (PAS domain)"/>
    <property type="match status" value="1"/>
</dbReference>
<dbReference type="InterPro" id="IPR003661">
    <property type="entry name" value="HisK_dim/P_dom"/>
</dbReference>
<keyword evidence="7" id="KW-0067">ATP-binding</keyword>
<dbReference type="PANTHER" id="PTHR45339:SF1">
    <property type="entry name" value="HYBRID SIGNAL TRANSDUCTION HISTIDINE KINASE J"/>
    <property type="match status" value="1"/>
</dbReference>
<evidence type="ECO:0000256" key="2">
    <source>
        <dbReference type="ARBA" id="ARBA00012438"/>
    </source>
</evidence>
<feature type="modified residue" description="4-aspartylphosphate" evidence="11">
    <location>
        <position position="619"/>
    </location>
</feature>
<dbReference type="PROSITE" id="PS50112">
    <property type="entry name" value="PAS"/>
    <property type="match status" value="1"/>
</dbReference>
<reference evidence="15 16" key="1">
    <citation type="submission" date="2015-07" db="EMBL/GenBank/DDBJ databases">
        <title>Whole genome sequencing of Bosea vaviloviae isolated from cave pool.</title>
        <authorList>
            <person name="Tan N.E.H."/>
            <person name="Lee Y.P."/>
            <person name="Gan H.M."/>
            <person name="Barton H."/>
            <person name="Savka M.A."/>
        </authorList>
    </citation>
    <scope>NUCLEOTIDE SEQUENCE [LARGE SCALE GENOMIC DNA]</scope>
    <source>
        <strain evidence="15 16">SD260</strain>
    </source>
</reference>
<comment type="caution">
    <text evidence="15">The sequence shown here is derived from an EMBL/GenBank/DDBJ whole genome shotgun (WGS) entry which is preliminary data.</text>
</comment>
<dbReference type="InterPro" id="IPR003594">
    <property type="entry name" value="HATPase_dom"/>
</dbReference>
<dbReference type="AlphaFoldDB" id="A0A0N0MAM1"/>
<accession>A0A0N0MAM1</accession>
<evidence type="ECO:0000259" key="14">
    <source>
        <dbReference type="PROSITE" id="PS50112"/>
    </source>
</evidence>
<dbReference type="SUPFAM" id="SSF55874">
    <property type="entry name" value="ATPase domain of HSP90 chaperone/DNA topoisomerase II/histidine kinase"/>
    <property type="match status" value="1"/>
</dbReference>
<dbReference type="FunFam" id="3.30.565.10:FF:000010">
    <property type="entry name" value="Sensor histidine kinase RcsC"/>
    <property type="match status" value="1"/>
</dbReference>
<gene>
    <name evidence="15" type="ORF">AE618_17265</name>
</gene>
<feature type="domain" description="Response regulatory" evidence="13">
    <location>
        <begin position="564"/>
        <end position="690"/>
    </location>
</feature>
<dbReference type="InterPro" id="IPR036890">
    <property type="entry name" value="HATPase_C_sf"/>
</dbReference>
<evidence type="ECO:0000313" key="15">
    <source>
        <dbReference type="EMBL" id="KPH79821.1"/>
    </source>
</evidence>
<dbReference type="GO" id="GO:0000155">
    <property type="term" value="F:phosphorelay sensor kinase activity"/>
    <property type="evidence" value="ECO:0007669"/>
    <property type="project" value="InterPro"/>
</dbReference>
<evidence type="ECO:0000256" key="8">
    <source>
        <dbReference type="ARBA" id="ARBA00023012"/>
    </source>
</evidence>
<dbReference type="InterPro" id="IPR036097">
    <property type="entry name" value="HisK_dim/P_sf"/>
</dbReference>
<dbReference type="Proteomes" id="UP000037822">
    <property type="component" value="Unassembled WGS sequence"/>
</dbReference>
<evidence type="ECO:0000259" key="13">
    <source>
        <dbReference type="PROSITE" id="PS50110"/>
    </source>
</evidence>
<dbReference type="GO" id="GO:0005524">
    <property type="term" value="F:ATP binding"/>
    <property type="evidence" value="ECO:0007669"/>
    <property type="project" value="UniProtKB-KW"/>
</dbReference>
<dbReference type="Gene3D" id="1.10.287.130">
    <property type="match status" value="1"/>
</dbReference>
<dbReference type="EC" id="2.7.13.3" evidence="2"/>
<keyword evidence="8" id="KW-0902">Two-component regulatory system</keyword>
<dbReference type="InterPro" id="IPR004358">
    <property type="entry name" value="Sig_transdc_His_kin-like_C"/>
</dbReference>
<keyword evidence="3 11" id="KW-0597">Phosphoprotein</keyword>
<dbReference type="EMBL" id="LGSZ01000048">
    <property type="protein sequence ID" value="KPH79821.1"/>
    <property type="molecule type" value="Genomic_DNA"/>
</dbReference>
<dbReference type="FunFam" id="1.10.287.130:FF:000002">
    <property type="entry name" value="Two-component osmosensing histidine kinase"/>
    <property type="match status" value="1"/>
</dbReference>
<evidence type="ECO:0000256" key="4">
    <source>
        <dbReference type="ARBA" id="ARBA00022679"/>
    </source>
</evidence>
<dbReference type="InterPro" id="IPR035965">
    <property type="entry name" value="PAS-like_dom_sf"/>
</dbReference>